<reference evidence="3 4" key="2">
    <citation type="journal article" date="2024" name="G3 (Bethesda)">
        <title>The genome of the cryopelagic Antarctic bald notothen, Trematomus borchgrevinki.</title>
        <authorList>
            <person name="Rayamajhi N."/>
            <person name="Rivera-Colon A.G."/>
            <person name="Minhas B.F."/>
            <person name="Cheng C.C."/>
            <person name="Catchen J.M."/>
        </authorList>
    </citation>
    <scope>NUCLEOTIDE SEQUENCE [LARGE SCALE GENOMIC DNA]</scope>
    <source>
        <strain evidence="3">AGRC-2024</strain>
    </source>
</reference>
<comment type="caution">
    <text evidence="3">The sequence shown here is derived from an EMBL/GenBank/DDBJ whole genome shotgun (WGS) entry which is preliminary data.</text>
</comment>
<keyword evidence="4" id="KW-1185">Reference proteome</keyword>
<evidence type="ECO:0000313" key="4">
    <source>
        <dbReference type="Proteomes" id="UP001619887"/>
    </source>
</evidence>
<accession>A0ABD2GF71</accession>
<dbReference type="FunFam" id="1.20.5.1160:FF:000004">
    <property type="entry name" value="Enah/Vasp-like, isoform CRA_a"/>
    <property type="match status" value="1"/>
</dbReference>
<evidence type="ECO:0000256" key="1">
    <source>
        <dbReference type="SAM" id="MobiDB-lite"/>
    </source>
</evidence>
<sequence length="59" mass="6665">MILFDHAGYDPGGGGSDADSIDMDRMKQEILDDVFRELHKVKEEIIDAIRNELSRISTT</sequence>
<feature type="region of interest" description="Disordered" evidence="1">
    <location>
        <begin position="1"/>
        <end position="21"/>
    </location>
</feature>
<name>A0ABD2GF71_PAGBO</name>
<reference evidence="3 4" key="1">
    <citation type="journal article" date="2022" name="G3 (Bethesda)">
        <title>Evaluating Illumina-, Nanopore-, and PacBio-based genome assembly strategies with the bald notothen, Trematomus borchgrevinki.</title>
        <authorList>
            <person name="Rayamajhi N."/>
            <person name="Cheng C.C."/>
            <person name="Catchen J.M."/>
        </authorList>
    </citation>
    <scope>NUCLEOTIDE SEQUENCE [LARGE SCALE GENOMIC DNA]</scope>
    <source>
        <strain evidence="3">AGRC-2024</strain>
    </source>
</reference>
<dbReference type="InterPro" id="IPR014885">
    <property type="entry name" value="VASP_tetra"/>
</dbReference>
<organism evidence="3 4">
    <name type="scientific">Pagothenia borchgrevinki</name>
    <name type="common">Bald rockcod</name>
    <name type="synonym">Trematomus borchgrevinki</name>
    <dbReference type="NCBI Taxonomy" id="8213"/>
    <lineage>
        <taxon>Eukaryota</taxon>
        <taxon>Metazoa</taxon>
        <taxon>Chordata</taxon>
        <taxon>Craniata</taxon>
        <taxon>Vertebrata</taxon>
        <taxon>Euteleostomi</taxon>
        <taxon>Actinopterygii</taxon>
        <taxon>Neopterygii</taxon>
        <taxon>Teleostei</taxon>
        <taxon>Neoteleostei</taxon>
        <taxon>Acanthomorphata</taxon>
        <taxon>Eupercaria</taxon>
        <taxon>Perciformes</taxon>
        <taxon>Notothenioidei</taxon>
        <taxon>Nototheniidae</taxon>
        <taxon>Pagothenia</taxon>
    </lineage>
</organism>
<gene>
    <name evidence="3" type="ORF">OYC64_005324</name>
</gene>
<protein>
    <recommendedName>
        <fullName evidence="2">VASP tetramerisation domain-containing protein</fullName>
    </recommendedName>
</protein>
<evidence type="ECO:0000259" key="2">
    <source>
        <dbReference type="Pfam" id="PF08776"/>
    </source>
</evidence>
<proteinExistence type="predicted"/>
<dbReference type="Proteomes" id="UP001619887">
    <property type="component" value="Unassembled WGS sequence"/>
</dbReference>
<dbReference type="AlphaFoldDB" id="A0ABD2GF71"/>
<dbReference type="SUPFAM" id="SSF118370">
    <property type="entry name" value="Vasodilator-stimulated phosphoprotein, VASP, tetramerisation domain"/>
    <property type="match status" value="1"/>
</dbReference>
<dbReference type="Pfam" id="PF08776">
    <property type="entry name" value="VASP_tetra"/>
    <property type="match status" value="1"/>
</dbReference>
<dbReference type="Gene3D" id="1.20.5.1160">
    <property type="entry name" value="Vasodilator-stimulated phosphoprotein"/>
    <property type="match status" value="1"/>
</dbReference>
<dbReference type="EMBL" id="JBIYXZ010002079">
    <property type="protein sequence ID" value="KAL3052774.1"/>
    <property type="molecule type" value="Genomic_DNA"/>
</dbReference>
<dbReference type="InterPro" id="IPR038023">
    <property type="entry name" value="VASP_sf"/>
</dbReference>
<feature type="domain" description="VASP tetramerisation" evidence="2">
    <location>
        <begin position="20"/>
        <end position="55"/>
    </location>
</feature>
<evidence type="ECO:0000313" key="3">
    <source>
        <dbReference type="EMBL" id="KAL3052774.1"/>
    </source>
</evidence>